<proteinExistence type="predicted"/>
<evidence type="ECO:0000313" key="2">
    <source>
        <dbReference type="Proteomes" id="UP000297065"/>
    </source>
</evidence>
<organism evidence="1 2">
    <name type="scientific">Desulfovibrio desulfuricans</name>
    <dbReference type="NCBI Taxonomy" id="876"/>
    <lineage>
        <taxon>Bacteria</taxon>
        <taxon>Pseudomonadati</taxon>
        <taxon>Thermodesulfobacteriota</taxon>
        <taxon>Desulfovibrionia</taxon>
        <taxon>Desulfovibrionales</taxon>
        <taxon>Desulfovibrionaceae</taxon>
        <taxon>Desulfovibrio</taxon>
    </lineage>
</organism>
<name>A0A4P7UFK1_DESDE</name>
<dbReference type="EMBL" id="CP036295">
    <property type="protein sequence ID" value="QCC84733.1"/>
    <property type="molecule type" value="Genomic_DNA"/>
</dbReference>
<gene>
    <name evidence="1" type="ORF">DDIC_02330</name>
</gene>
<accession>A0A4P7UFK1</accession>
<dbReference type="AlphaFoldDB" id="A0A4P7UFK1"/>
<reference evidence="1 2" key="1">
    <citation type="submission" date="2019-02" db="EMBL/GenBank/DDBJ databases">
        <title>Complete Genome Sequence of Desulfovibrio desulfuricans IC1, a Sulfonate Utilizing Anaerobe.</title>
        <authorList>
            <person name="Day L.A."/>
            <person name="De Leon K.B."/>
            <person name="Wall J.D."/>
        </authorList>
    </citation>
    <scope>NUCLEOTIDE SEQUENCE [LARGE SCALE GENOMIC DNA]</scope>
    <source>
        <strain evidence="1 2">IC1</strain>
    </source>
</reference>
<protein>
    <submittedName>
        <fullName evidence="1">Uncharacterized protein</fullName>
    </submittedName>
</protein>
<dbReference type="Proteomes" id="UP000297065">
    <property type="component" value="Chromosome"/>
</dbReference>
<dbReference type="RefSeq" id="WP_136398962.1">
    <property type="nucleotide sequence ID" value="NZ_CP036295.1"/>
</dbReference>
<sequence>MNLPANAENMAFSKNEAIDVEILSPEFSSSGIVTTVRETTANMLSSALDNIVSTSPQKLERIETITFKARYRFEVIPEEMEMAITLKK</sequence>
<evidence type="ECO:0000313" key="1">
    <source>
        <dbReference type="EMBL" id="QCC84733.1"/>
    </source>
</evidence>